<dbReference type="Pfam" id="PF11566">
    <property type="entry name" value="PI31_Prot_N"/>
    <property type="match status" value="1"/>
</dbReference>
<comment type="similarity">
    <text evidence="1">Belongs to the proteasome inhibitor PI31 family.</text>
</comment>
<protein>
    <submittedName>
        <fullName evidence="7">30 kDa heat shock protein</fullName>
    </submittedName>
</protein>
<dbReference type="GO" id="GO:0000502">
    <property type="term" value="C:proteasome complex"/>
    <property type="evidence" value="ECO:0007669"/>
    <property type="project" value="UniProtKB-KW"/>
</dbReference>
<gene>
    <name evidence="7" type="ORF">Forpe1208_v015625</name>
</gene>
<name>A0A8J5TN29_FUSOX</name>
<dbReference type="AlphaFoldDB" id="A0A8J5TN29"/>
<dbReference type="PROSITE" id="PS01031">
    <property type="entry name" value="SHSP"/>
    <property type="match status" value="1"/>
</dbReference>
<keyword evidence="2" id="KW-0647">Proteasome</keyword>
<comment type="similarity">
    <text evidence="3 4">Belongs to the small heat shock protein (HSP20) family.</text>
</comment>
<dbReference type="GO" id="GO:0043161">
    <property type="term" value="P:proteasome-mediated ubiquitin-dependent protein catabolic process"/>
    <property type="evidence" value="ECO:0007669"/>
    <property type="project" value="InterPro"/>
</dbReference>
<evidence type="ECO:0000313" key="7">
    <source>
        <dbReference type="EMBL" id="KAG7404180.1"/>
    </source>
</evidence>
<dbReference type="Pfam" id="PF00011">
    <property type="entry name" value="HSP20"/>
    <property type="match status" value="1"/>
</dbReference>
<evidence type="ECO:0000256" key="3">
    <source>
        <dbReference type="PROSITE-ProRule" id="PRU00285"/>
    </source>
</evidence>
<feature type="region of interest" description="Disordered" evidence="5">
    <location>
        <begin position="213"/>
        <end position="322"/>
    </location>
</feature>
<dbReference type="GO" id="GO:0004866">
    <property type="term" value="F:endopeptidase inhibitor activity"/>
    <property type="evidence" value="ECO:0007669"/>
    <property type="project" value="InterPro"/>
</dbReference>
<keyword evidence="7" id="KW-0346">Stress response</keyword>
<dbReference type="Proteomes" id="UP000694050">
    <property type="component" value="Unassembled WGS sequence"/>
</dbReference>
<feature type="region of interest" description="Disordered" evidence="5">
    <location>
        <begin position="426"/>
        <end position="447"/>
    </location>
</feature>
<dbReference type="InterPro" id="IPR002068">
    <property type="entry name" value="A-crystallin/Hsp20_dom"/>
</dbReference>
<reference evidence="7" key="1">
    <citation type="submission" date="2021-04" db="EMBL/GenBank/DDBJ databases">
        <title>First draft genome resource for Brassicaceae pathogens Fusarium oxysporum f. sp. raphani and Fusarium oxysporum f. sp. rapae.</title>
        <authorList>
            <person name="Asai S."/>
        </authorList>
    </citation>
    <scope>NUCLEOTIDE SEQUENCE</scope>
    <source>
        <strain evidence="7">Tf1208</strain>
    </source>
</reference>
<evidence type="ECO:0000256" key="1">
    <source>
        <dbReference type="ARBA" id="ARBA00006405"/>
    </source>
</evidence>
<dbReference type="PANTHER" id="PTHR13266:SF1">
    <property type="entry name" value="PROTEASOME INHIBITOR PI31 SUBUNIT"/>
    <property type="match status" value="1"/>
</dbReference>
<dbReference type="GO" id="GO:0070628">
    <property type="term" value="F:proteasome binding"/>
    <property type="evidence" value="ECO:0007669"/>
    <property type="project" value="InterPro"/>
</dbReference>
<feature type="domain" description="SHSP" evidence="6">
    <location>
        <begin position="353"/>
        <end position="494"/>
    </location>
</feature>
<evidence type="ECO:0000256" key="5">
    <source>
        <dbReference type="SAM" id="MobiDB-lite"/>
    </source>
</evidence>
<dbReference type="CDD" id="cd06464">
    <property type="entry name" value="ACD_sHsps-like"/>
    <property type="match status" value="1"/>
</dbReference>
<dbReference type="PANTHER" id="PTHR13266">
    <property type="entry name" value="PROTEASOME INHIBITOR"/>
    <property type="match status" value="1"/>
</dbReference>
<dbReference type="EMBL" id="JAELUQ010000013">
    <property type="protein sequence ID" value="KAG7404180.1"/>
    <property type="molecule type" value="Genomic_DNA"/>
</dbReference>
<accession>A0A8J5TN29</accession>
<evidence type="ECO:0000259" key="6">
    <source>
        <dbReference type="PROSITE" id="PS01031"/>
    </source>
</evidence>
<dbReference type="InterPro" id="IPR045128">
    <property type="entry name" value="PI31-like"/>
</dbReference>
<evidence type="ECO:0000256" key="2">
    <source>
        <dbReference type="ARBA" id="ARBA00022942"/>
    </source>
</evidence>
<dbReference type="InterPro" id="IPR021625">
    <property type="entry name" value="PI31_Prot_N"/>
</dbReference>
<evidence type="ECO:0000256" key="4">
    <source>
        <dbReference type="RuleBase" id="RU003616"/>
    </source>
</evidence>
<proteinExistence type="inferred from homology"/>
<comment type="caution">
    <text evidence="7">The sequence shown here is derived from an EMBL/GenBank/DDBJ whole genome shotgun (WGS) entry which is preliminary data.</text>
</comment>
<evidence type="ECO:0000313" key="8">
    <source>
        <dbReference type="Proteomes" id="UP000694050"/>
    </source>
</evidence>
<sequence>MPEHLSVTAILSGMANALPIHPPSDDSSDLASSYEAIALLIHSYLTALGFKLLGFDEDKKLPECESLAPRLPPQWNSGLGSYSFLYSYKQSAMVLSIRVNPMGKKVEIQGLALADDNICRIERSIGEVVKSDKLPIRITTKDNEEDRSDVAEKLWGLFTSEQAIAGMFPLVDAFLYDLILISLEDILHDVKLHIIQKLIPKLQSKGYIEPAEAEANARSERRAQVGQGPNRPCHGDPMINSYMLPPPAILPPEMARPRPHPIGDFPPPGFENEYEMNRPPRSGLQMPGRSPYNTGHDDLNPPSLGPHDPLRDSFTGGLPQPGAGSDHLASILKYRLERDGIPLALVETQDSPILVPEGKTTYLAETSFKYSGISLSELPGMNKKVMHIEFNEQQTLVIRRKAERTYTSGNPPASFVEGLCMHEAMKGDGDEHNKSQPEQPKKCNKHDEKTKYWLADRSVGEFSCTFSFPSYVDQDSVNASFQDGIMSIIVPMVK</sequence>
<organism evidence="7 8">
    <name type="scientific">Fusarium oxysporum f. sp. rapae</name>
    <dbReference type="NCBI Taxonomy" id="485398"/>
    <lineage>
        <taxon>Eukaryota</taxon>
        <taxon>Fungi</taxon>
        <taxon>Dikarya</taxon>
        <taxon>Ascomycota</taxon>
        <taxon>Pezizomycotina</taxon>
        <taxon>Sordariomycetes</taxon>
        <taxon>Hypocreomycetidae</taxon>
        <taxon>Hypocreales</taxon>
        <taxon>Nectriaceae</taxon>
        <taxon>Fusarium</taxon>
        <taxon>Fusarium oxysporum species complex</taxon>
    </lineage>
</organism>